<dbReference type="SUPFAM" id="SSF53850">
    <property type="entry name" value="Periplasmic binding protein-like II"/>
    <property type="match status" value="1"/>
</dbReference>
<keyword evidence="4" id="KW-1185">Reference proteome</keyword>
<keyword evidence="1" id="KW-0732">Signal</keyword>
<dbReference type="Pfam" id="PF09084">
    <property type="entry name" value="NMT1"/>
    <property type="match status" value="1"/>
</dbReference>
<evidence type="ECO:0000259" key="2">
    <source>
        <dbReference type="Pfam" id="PF09084"/>
    </source>
</evidence>
<name>A0A1G9GLR7_9GAMM</name>
<dbReference type="GO" id="GO:0009228">
    <property type="term" value="P:thiamine biosynthetic process"/>
    <property type="evidence" value="ECO:0007669"/>
    <property type="project" value="InterPro"/>
</dbReference>
<dbReference type="InterPro" id="IPR015168">
    <property type="entry name" value="SsuA/THI5"/>
</dbReference>
<dbReference type="Gene3D" id="3.40.190.10">
    <property type="entry name" value="Periplasmic binding protein-like II"/>
    <property type="match status" value="2"/>
</dbReference>
<feature type="chain" id="PRO_5011592138" evidence="1">
    <location>
        <begin position="26"/>
        <end position="376"/>
    </location>
</feature>
<dbReference type="PANTHER" id="PTHR31528">
    <property type="entry name" value="4-AMINO-5-HYDROXYMETHYL-2-METHYLPYRIMIDINE PHOSPHATE SYNTHASE THI11-RELATED"/>
    <property type="match status" value="1"/>
</dbReference>
<dbReference type="RefSeq" id="WP_089725604.1">
    <property type="nucleotide sequence ID" value="NZ_FNGI01000001.1"/>
</dbReference>
<dbReference type="PANTHER" id="PTHR31528:SF3">
    <property type="entry name" value="THIAMINE BIOSYNTHESIS PROTEIN HI_0357-RELATED"/>
    <property type="match status" value="1"/>
</dbReference>
<dbReference type="AlphaFoldDB" id="A0A1G9GLR7"/>
<dbReference type="EMBL" id="FNGI01000001">
    <property type="protein sequence ID" value="SDL01445.1"/>
    <property type="molecule type" value="Genomic_DNA"/>
</dbReference>
<dbReference type="OrthoDB" id="5348911at2"/>
<dbReference type="STRING" id="119000.SAMN05661010_00759"/>
<organism evidence="3 4">
    <name type="scientific">Modicisalibacter muralis</name>
    <dbReference type="NCBI Taxonomy" id="119000"/>
    <lineage>
        <taxon>Bacteria</taxon>
        <taxon>Pseudomonadati</taxon>
        <taxon>Pseudomonadota</taxon>
        <taxon>Gammaproteobacteria</taxon>
        <taxon>Oceanospirillales</taxon>
        <taxon>Halomonadaceae</taxon>
        <taxon>Modicisalibacter</taxon>
    </lineage>
</organism>
<protein>
    <submittedName>
        <fullName evidence="3">Putative hydroxymethylpyrimidine transport system substrate-binding protein</fullName>
    </submittedName>
</protein>
<feature type="domain" description="SsuA/THI5-like" evidence="2">
    <location>
        <begin position="93"/>
        <end position="307"/>
    </location>
</feature>
<reference evidence="3 4" key="1">
    <citation type="submission" date="2016-10" db="EMBL/GenBank/DDBJ databases">
        <authorList>
            <person name="de Groot N.N."/>
        </authorList>
    </citation>
    <scope>NUCLEOTIDE SEQUENCE [LARGE SCALE GENOMIC DNA]</scope>
    <source>
        <strain evidence="3 4">DSM 14789</strain>
    </source>
</reference>
<dbReference type="InterPro" id="IPR027939">
    <property type="entry name" value="NMT1/THI5"/>
</dbReference>
<evidence type="ECO:0000256" key="1">
    <source>
        <dbReference type="SAM" id="SignalP"/>
    </source>
</evidence>
<sequence>MIILPRNILVMALMLVLAISGPVQGQDTTPTVSEAAVSAARAAVNGERPLNRVGKGKAGPIISPPPRTIVREAEPITPPPEHRLNVMLDWYLNLYHAPLIVAQERGLFDREGLEVTLTMPADPSVPPKLVAARRTELAITSQPRLHLLVEQGLPLIRVGTLVPLPLNALLVREDSGIGSLSELKGKTIGYALEDQARLLLDGMLASQSVSPKDMKLKRVDFALARSLIQNEVDAVIGAQRHMERRQMAQEGVTAIEFAVEEHGVPLYDEMILIANRDVLKQHHRDIANFLDALQSATVWLINHPEQAWELVRRARPALDTEINARAWPETLRYLALRPGVLQEQRYVRFEAYLQKRGLIEALTPVKRLAVELGSSP</sequence>
<feature type="signal peptide" evidence="1">
    <location>
        <begin position="1"/>
        <end position="25"/>
    </location>
</feature>
<gene>
    <name evidence="3" type="ORF">SAMN05661010_00759</name>
</gene>
<evidence type="ECO:0000313" key="4">
    <source>
        <dbReference type="Proteomes" id="UP000198654"/>
    </source>
</evidence>
<dbReference type="Proteomes" id="UP000198654">
    <property type="component" value="Unassembled WGS sequence"/>
</dbReference>
<proteinExistence type="predicted"/>
<accession>A0A1G9GLR7</accession>
<evidence type="ECO:0000313" key="3">
    <source>
        <dbReference type="EMBL" id="SDL01445.1"/>
    </source>
</evidence>